<evidence type="ECO:0000313" key="1">
    <source>
        <dbReference type="EMBL" id="PZX45755.1"/>
    </source>
</evidence>
<evidence type="ECO:0000313" key="2">
    <source>
        <dbReference type="Proteomes" id="UP000249364"/>
    </source>
</evidence>
<organism evidence="1 2">
    <name type="scientific">Roseinatronobacter thiooxidans</name>
    <dbReference type="NCBI Taxonomy" id="121821"/>
    <lineage>
        <taxon>Bacteria</taxon>
        <taxon>Pseudomonadati</taxon>
        <taxon>Pseudomonadota</taxon>
        <taxon>Alphaproteobacteria</taxon>
        <taxon>Rhodobacterales</taxon>
        <taxon>Paracoccaceae</taxon>
        <taxon>Roseinatronobacter</taxon>
    </lineage>
</organism>
<dbReference type="AlphaFoldDB" id="A0A2W7R529"/>
<comment type="caution">
    <text evidence="1">The sequence shown here is derived from an EMBL/GenBank/DDBJ whole genome shotgun (WGS) entry which is preliminary data.</text>
</comment>
<name>A0A2W7R529_9RHOB</name>
<accession>A0A2W7R529</accession>
<keyword evidence="2" id="KW-1185">Reference proteome</keyword>
<proteinExistence type="predicted"/>
<dbReference type="EMBL" id="QKZQ01000005">
    <property type="protein sequence ID" value="PZX45755.1"/>
    <property type="molecule type" value="Genomic_DNA"/>
</dbReference>
<reference evidence="1 2" key="1">
    <citation type="submission" date="2018-06" db="EMBL/GenBank/DDBJ databases">
        <title>Genomic Encyclopedia of Archaeal and Bacterial Type Strains, Phase II (KMG-II): from individual species to whole genera.</title>
        <authorList>
            <person name="Goeker M."/>
        </authorList>
    </citation>
    <scope>NUCLEOTIDE SEQUENCE [LARGE SCALE GENOMIC DNA]</scope>
    <source>
        <strain evidence="1 2">DSM 13087</strain>
    </source>
</reference>
<dbReference type="SUPFAM" id="SSF52540">
    <property type="entry name" value="P-loop containing nucleoside triphosphate hydrolases"/>
    <property type="match status" value="1"/>
</dbReference>
<sequence length="336" mass="37635">MNVLHVGMGKTGTTSLQLYVFPSLILKGVIKAYNPPPLHILLDNAVNGLVQESELAPLAFAQERMLISNETLLEWDPALWEASADRLLRVFGRDAIILITLRAPRPYLRSLYQQMLHHGKIRPPEDFFLPSQTYRAVRRFLRPGELDAIDVDDFDMVHMVSLFTARFSRVVLVPIETIGELRFLSAIWGISDDVRAQLATDFSSAPRANTSYSRLAVRLTLGRERLLSAFGVQSASSSNMQMHKALAHARGEVMPVRSRILVSWHKLMVLLSRYGPRTGYQLPENLYLGRHMARNEAFYRSVREASDGYLSFLDGEANGCTPSALTASEVDSASCS</sequence>
<evidence type="ECO:0008006" key="3">
    <source>
        <dbReference type="Google" id="ProtNLM"/>
    </source>
</evidence>
<gene>
    <name evidence="1" type="ORF">LY56_01315</name>
</gene>
<dbReference type="OrthoDB" id="7866425at2"/>
<dbReference type="InterPro" id="IPR027417">
    <property type="entry name" value="P-loop_NTPase"/>
</dbReference>
<dbReference type="Proteomes" id="UP000249364">
    <property type="component" value="Unassembled WGS sequence"/>
</dbReference>
<protein>
    <recommendedName>
        <fullName evidence="3">Sulfotransferase family protein</fullName>
    </recommendedName>
</protein>